<proteinExistence type="predicted"/>
<name>A0ABY4Y6M4_9GAMM</name>
<dbReference type="Pfam" id="PF00560">
    <property type="entry name" value="LRR_1"/>
    <property type="match status" value="1"/>
</dbReference>
<dbReference type="Gene3D" id="3.80.10.10">
    <property type="entry name" value="Ribonuclease Inhibitor"/>
    <property type="match status" value="1"/>
</dbReference>
<evidence type="ECO:0000313" key="3">
    <source>
        <dbReference type="EMBL" id="USQ13204.1"/>
    </source>
</evidence>
<keyword evidence="2" id="KW-0677">Repeat</keyword>
<organism evidence="3 4">
    <name type="scientific">Legionella lytica</name>
    <dbReference type="NCBI Taxonomy" id="96232"/>
    <lineage>
        <taxon>Bacteria</taxon>
        <taxon>Pseudomonadati</taxon>
        <taxon>Pseudomonadota</taxon>
        <taxon>Gammaproteobacteria</taxon>
        <taxon>Legionellales</taxon>
        <taxon>Legionellaceae</taxon>
        <taxon>Legionella</taxon>
    </lineage>
</organism>
<dbReference type="PANTHER" id="PTHR45617:SF171">
    <property type="entry name" value="LEUCINE-RICH REPEAT-CONTAINING PROTEIN 15"/>
    <property type="match status" value="1"/>
</dbReference>
<dbReference type="SUPFAM" id="SSF52047">
    <property type="entry name" value="RNI-like"/>
    <property type="match status" value="1"/>
</dbReference>
<dbReference type="EMBL" id="CP071527">
    <property type="protein sequence ID" value="USQ13204.1"/>
    <property type="molecule type" value="Genomic_DNA"/>
</dbReference>
<keyword evidence="4" id="KW-1185">Reference proteome</keyword>
<dbReference type="PANTHER" id="PTHR45617">
    <property type="entry name" value="LEUCINE RICH REPEAT FAMILY PROTEIN"/>
    <property type="match status" value="1"/>
</dbReference>
<dbReference type="Proteomes" id="UP001057474">
    <property type="component" value="Chromosome"/>
</dbReference>
<evidence type="ECO:0000256" key="2">
    <source>
        <dbReference type="ARBA" id="ARBA00022737"/>
    </source>
</evidence>
<dbReference type="Pfam" id="PF13516">
    <property type="entry name" value="LRR_6"/>
    <property type="match status" value="3"/>
</dbReference>
<sequence>MTVIALIGEFNMLCFNETTGEAILSGLTNVNGDELIRSIFRINKNTKHLDMGWNNFGKRPSNELQAALTNLNDQIKFLTLRGNNLGKKAGEDTALVFSSLRHVTHVDLSFNDLNTQKELAVGLNGFASTPVNSLDLGSNNLGRYDNKQLNNAFAVLKWLKSLNISYNNLDMKSEQELENMCQAFSNSLEHLDISNNNLGSKIKVIRKLPKNITSLNISDNDIAQLAVEDVNNLKDSLTHLQTLYISVDEFNNMTPKQKKAWEPILRSINKVVFFNSSGKEVTPEQSHFSINRSVFFSHNYDKKEQDIVESLKGFAKSISDSLRK</sequence>
<keyword evidence="1" id="KW-0433">Leucine-rich repeat</keyword>
<reference evidence="3" key="1">
    <citation type="submission" date="2021-03" db="EMBL/GenBank/DDBJ databases">
        <title>Legionella lytica PCM 2298.</title>
        <authorList>
            <person name="Koper P."/>
        </authorList>
    </citation>
    <scope>NUCLEOTIDE SEQUENCE</scope>
    <source>
        <strain evidence="3">PCM 2298</strain>
    </source>
</reference>
<dbReference type="PROSITE" id="PS51450">
    <property type="entry name" value="LRR"/>
    <property type="match status" value="1"/>
</dbReference>
<evidence type="ECO:0008006" key="5">
    <source>
        <dbReference type="Google" id="ProtNLM"/>
    </source>
</evidence>
<gene>
    <name evidence="3" type="ORF">J2N86_10965</name>
</gene>
<protein>
    <recommendedName>
        <fullName evidence="5">Leucine-rich repeat-containing protein (Substrate of the Dot/Icm secretion system)</fullName>
    </recommendedName>
</protein>
<evidence type="ECO:0000313" key="4">
    <source>
        <dbReference type="Proteomes" id="UP001057474"/>
    </source>
</evidence>
<accession>A0ABY4Y6M4</accession>
<dbReference type="RefSeq" id="WP_252579506.1">
    <property type="nucleotide sequence ID" value="NZ_CP071527.1"/>
</dbReference>
<dbReference type="InterPro" id="IPR001611">
    <property type="entry name" value="Leu-rich_rpt"/>
</dbReference>
<evidence type="ECO:0000256" key="1">
    <source>
        <dbReference type="ARBA" id="ARBA00022614"/>
    </source>
</evidence>
<dbReference type="InterPro" id="IPR032675">
    <property type="entry name" value="LRR_dom_sf"/>
</dbReference>